<sequence length="142" mass="15422">MVAVDYLHERCGLIHSLSPKKAISFAWLCMLDGIIWQGSAPCHSLALELSSKHGVSTPCNVIRHQPSSSIKSSDLDRNSCRAKFEHIHLLDRSKSVNLSYEGSGKMATCTSQAKISSDVGKPREPGRKSIGANAGVRRLGLH</sequence>
<gene>
    <name evidence="2" type="ORF">An03g03920</name>
</gene>
<dbReference type="AlphaFoldDB" id="A0AAJ8E2P2"/>
<organism evidence="2">
    <name type="scientific">Aspergillus niger</name>
    <dbReference type="NCBI Taxonomy" id="5061"/>
    <lineage>
        <taxon>Eukaryota</taxon>
        <taxon>Fungi</taxon>
        <taxon>Dikarya</taxon>
        <taxon>Ascomycota</taxon>
        <taxon>Pezizomycotina</taxon>
        <taxon>Eurotiomycetes</taxon>
        <taxon>Eurotiomycetidae</taxon>
        <taxon>Eurotiales</taxon>
        <taxon>Aspergillaceae</taxon>
        <taxon>Aspergillus</taxon>
        <taxon>Aspergillus subgen. Circumdati</taxon>
    </lineage>
</organism>
<reference evidence="2" key="1">
    <citation type="submission" date="2025-02" db="EMBL/GenBank/DDBJ databases">
        <authorList>
            <consortium name="NCBI Genome Project"/>
        </authorList>
    </citation>
    <scope>NUCLEOTIDE SEQUENCE</scope>
</reference>
<reference evidence="2" key="2">
    <citation type="submission" date="2025-08" db="UniProtKB">
        <authorList>
            <consortium name="RefSeq"/>
        </authorList>
    </citation>
    <scope>IDENTIFICATION</scope>
</reference>
<dbReference type="GeneID" id="84590693"/>
<feature type="region of interest" description="Disordered" evidence="1">
    <location>
        <begin position="116"/>
        <end position="142"/>
    </location>
</feature>
<dbReference type="VEuPathDB" id="FungiDB:An03g03920"/>
<dbReference type="KEGG" id="ang:An03g03920"/>
<evidence type="ECO:0000313" key="2">
    <source>
        <dbReference type="RefSeq" id="XP_059605210.1"/>
    </source>
</evidence>
<dbReference type="RefSeq" id="XP_059605210.1">
    <property type="nucleotide sequence ID" value="XM_059747037.1"/>
</dbReference>
<name>A0AAJ8E2P2_ASPNG</name>
<accession>A0AAJ8E2P2</accession>
<protein>
    <submittedName>
        <fullName evidence="2">Uncharacterized protein</fullName>
    </submittedName>
</protein>
<proteinExistence type="predicted"/>
<evidence type="ECO:0000256" key="1">
    <source>
        <dbReference type="SAM" id="MobiDB-lite"/>
    </source>
</evidence>